<proteinExistence type="predicted"/>
<evidence type="ECO:0000256" key="1">
    <source>
        <dbReference type="SAM" id="Phobius"/>
    </source>
</evidence>
<protein>
    <submittedName>
        <fullName evidence="2">Uncharacterized protein</fullName>
    </submittedName>
</protein>
<evidence type="ECO:0000313" key="3">
    <source>
        <dbReference type="Proteomes" id="UP001172728"/>
    </source>
</evidence>
<comment type="caution">
    <text evidence="2">The sequence shown here is derived from an EMBL/GenBank/DDBJ whole genome shotgun (WGS) entry which is preliminary data.</text>
</comment>
<gene>
    <name evidence="2" type="ORF">QQX09_07685</name>
</gene>
<keyword evidence="1" id="KW-1133">Transmembrane helix</keyword>
<organism evidence="2 3">
    <name type="scientific">Demequina litoralis</name>
    <dbReference type="NCBI Taxonomy" id="3051660"/>
    <lineage>
        <taxon>Bacteria</taxon>
        <taxon>Bacillati</taxon>
        <taxon>Actinomycetota</taxon>
        <taxon>Actinomycetes</taxon>
        <taxon>Micrococcales</taxon>
        <taxon>Demequinaceae</taxon>
        <taxon>Demequina</taxon>
    </lineage>
</organism>
<keyword evidence="1" id="KW-0472">Membrane</keyword>
<dbReference type="Proteomes" id="UP001172728">
    <property type="component" value="Unassembled WGS sequence"/>
</dbReference>
<feature type="transmembrane region" description="Helical" evidence="1">
    <location>
        <begin position="45"/>
        <end position="63"/>
    </location>
</feature>
<evidence type="ECO:0000313" key="2">
    <source>
        <dbReference type="EMBL" id="MDN4475734.1"/>
    </source>
</evidence>
<keyword evidence="1" id="KW-0812">Transmembrane</keyword>
<keyword evidence="3" id="KW-1185">Reference proteome</keyword>
<dbReference type="RefSeq" id="WP_301133090.1">
    <property type="nucleotide sequence ID" value="NZ_JAUHPW010000005.1"/>
</dbReference>
<accession>A0ABT8G9S9</accession>
<name>A0ABT8G9S9_9MICO</name>
<feature type="transmembrane region" description="Helical" evidence="1">
    <location>
        <begin position="83"/>
        <end position="106"/>
    </location>
</feature>
<dbReference type="EMBL" id="JAUHPW010000005">
    <property type="protein sequence ID" value="MDN4475734.1"/>
    <property type="molecule type" value="Genomic_DNA"/>
</dbReference>
<feature type="transmembrane region" description="Helical" evidence="1">
    <location>
        <begin position="118"/>
        <end position="140"/>
    </location>
</feature>
<reference evidence="2" key="1">
    <citation type="submission" date="2023-06" db="EMBL/GenBank/DDBJ databases">
        <title>Sysu t00192.</title>
        <authorList>
            <person name="Gao L."/>
            <person name="Fang B.-Z."/>
            <person name="Li W.-J."/>
        </authorList>
    </citation>
    <scope>NUCLEOTIDE SEQUENCE</scope>
    <source>
        <strain evidence="2">SYSU T00192</strain>
    </source>
</reference>
<sequence length="149" mass="16413">MSRFLWRMGGALALGVLGLTLVFWQLEHASLYAFAGLGRPSAAVYALLFAGLMLVNVSVFYMLTRWSRFLREHPETRQLPPWFLVAIIVLSGAALVTGIAVHAGYLRSLDPLPMDISQGFVAFEVSFASLVLVPLVLLAVRWSTGYRNG</sequence>